<evidence type="ECO:0000313" key="4">
    <source>
        <dbReference type="EMBL" id="KAF4469849.1"/>
    </source>
</evidence>
<dbReference type="Proteomes" id="UP000554235">
    <property type="component" value="Unassembled WGS sequence"/>
</dbReference>
<organism evidence="4 5">
    <name type="scientific">Fusarium albosuccineum</name>
    <dbReference type="NCBI Taxonomy" id="1237068"/>
    <lineage>
        <taxon>Eukaryota</taxon>
        <taxon>Fungi</taxon>
        <taxon>Dikarya</taxon>
        <taxon>Ascomycota</taxon>
        <taxon>Pezizomycotina</taxon>
        <taxon>Sordariomycetes</taxon>
        <taxon>Hypocreomycetidae</taxon>
        <taxon>Hypocreales</taxon>
        <taxon>Nectriaceae</taxon>
        <taxon>Fusarium</taxon>
        <taxon>Fusarium decemcellulare species complex</taxon>
    </lineage>
</organism>
<dbReference type="InterPro" id="IPR001670">
    <property type="entry name" value="ADH_Fe/GldA"/>
</dbReference>
<protein>
    <submittedName>
        <fullName evidence="4">Maleylacetate reductase</fullName>
    </submittedName>
</protein>
<dbReference type="OrthoDB" id="3360544at2759"/>
<feature type="compositionally biased region" description="Low complexity" evidence="2">
    <location>
        <begin position="72"/>
        <end position="83"/>
    </location>
</feature>
<dbReference type="Pfam" id="PF00465">
    <property type="entry name" value="Fe-ADH"/>
    <property type="match status" value="1"/>
</dbReference>
<feature type="domain" description="Alcohol dehydrogenase iron-type/glycerol dehydrogenase GldA" evidence="3">
    <location>
        <begin position="84"/>
        <end position="194"/>
    </location>
</feature>
<sequence>MNHSSGAIQKHKDRVTKAKVTDPDLVAIRERLLNALAVKASALVTPPATTVSPRSTRTAVPGEPAKRRSSRSRSQAGQSTGSSPRIVVGREAINRLPAELARLHLSAPLIVSSPSRLNIARRIQALIPNLNCRILSSGVVAMPARISGRDCVISVGGGSAVTLARAVGLQKSIPHICVPTTFSASEMAPTKSLIAPSGRAGEGVSSRTSKEMDRESKMLPAVIIYDEDLTMSSPTRFSAPTAKEAMDDFNRAHKGPKSEDARWSYIHLPGV</sequence>
<evidence type="ECO:0000313" key="5">
    <source>
        <dbReference type="Proteomes" id="UP000554235"/>
    </source>
</evidence>
<dbReference type="AlphaFoldDB" id="A0A8H4LL45"/>
<evidence type="ECO:0000256" key="1">
    <source>
        <dbReference type="ARBA" id="ARBA00023002"/>
    </source>
</evidence>
<comment type="caution">
    <text evidence="4">The sequence shown here is derived from an EMBL/GenBank/DDBJ whole genome shotgun (WGS) entry which is preliminary data.</text>
</comment>
<feature type="compositionally biased region" description="Polar residues" evidence="2">
    <location>
        <begin position="47"/>
        <end position="58"/>
    </location>
</feature>
<dbReference type="GO" id="GO:0046872">
    <property type="term" value="F:metal ion binding"/>
    <property type="evidence" value="ECO:0007669"/>
    <property type="project" value="InterPro"/>
</dbReference>
<keyword evidence="1" id="KW-0560">Oxidoreductase</keyword>
<proteinExistence type="predicted"/>
<dbReference type="Gene3D" id="3.40.50.1970">
    <property type="match status" value="1"/>
</dbReference>
<feature type="region of interest" description="Disordered" evidence="2">
    <location>
        <begin position="47"/>
        <end position="86"/>
    </location>
</feature>
<reference evidence="4 5" key="1">
    <citation type="submission" date="2020-01" db="EMBL/GenBank/DDBJ databases">
        <title>Identification and distribution of gene clusters putatively required for synthesis of sphingolipid metabolism inhibitors in phylogenetically diverse species of the filamentous fungus Fusarium.</title>
        <authorList>
            <person name="Kim H.-S."/>
            <person name="Busman M."/>
            <person name="Brown D.W."/>
            <person name="Divon H."/>
            <person name="Uhlig S."/>
            <person name="Proctor R.H."/>
        </authorList>
    </citation>
    <scope>NUCLEOTIDE SEQUENCE [LARGE SCALE GENOMIC DNA]</scope>
    <source>
        <strain evidence="4 5">NRRL 20459</strain>
    </source>
</reference>
<keyword evidence="5" id="KW-1185">Reference proteome</keyword>
<gene>
    <name evidence="4" type="ORF">FALBO_3289</name>
</gene>
<evidence type="ECO:0000256" key="2">
    <source>
        <dbReference type="SAM" id="MobiDB-lite"/>
    </source>
</evidence>
<dbReference type="SUPFAM" id="SSF56796">
    <property type="entry name" value="Dehydroquinate synthase-like"/>
    <property type="match status" value="1"/>
</dbReference>
<name>A0A8H4LL45_9HYPO</name>
<dbReference type="GO" id="GO:0016491">
    <property type="term" value="F:oxidoreductase activity"/>
    <property type="evidence" value="ECO:0007669"/>
    <property type="project" value="UniProtKB-KW"/>
</dbReference>
<evidence type="ECO:0000259" key="3">
    <source>
        <dbReference type="Pfam" id="PF00465"/>
    </source>
</evidence>
<dbReference type="EMBL" id="JAADYS010000429">
    <property type="protein sequence ID" value="KAF4469849.1"/>
    <property type="molecule type" value="Genomic_DNA"/>
</dbReference>
<accession>A0A8H4LL45</accession>